<dbReference type="InterPro" id="IPR031754">
    <property type="entry name" value="DUF4736"/>
</dbReference>
<keyword evidence="1" id="KW-0472">Membrane</keyword>
<sequence>MCIAFQLCHALVLKVHHFLLRNHQRLLLTSLLIGLTTAGAHWQSVRHPTLMEHFHENLRSFPVEISFGALALFAIGTVLSYGLYRHRLHGKERRSRAAIRQRYIDYIVLCLMVSVANAAREHLHCPGKEGIGLQQLEAYRRDIESAVARFRASARKLLHEPPSTVGHSISFLERYFRLDDERFGEEILVLKRDSRSLMSVLTIKGLLDR</sequence>
<proteinExistence type="predicted"/>
<dbReference type="VEuPathDB" id="VectorBase:ADIR004890"/>
<dbReference type="EnsemblMetazoa" id="ADIR004890-RA">
    <property type="protein sequence ID" value="ADIR004890-PA"/>
    <property type="gene ID" value="ADIR004890"/>
</dbReference>
<evidence type="ECO:0000313" key="3">
    <source>
        <dbReference type="Proteomes" id="UP000075884"/>
    </source>
</evidence>
<name>A0A182NB64_9DIPT</name>
<protein>
    <submittedName>
        <fullName evidence="2">Uncharacterized protein</fullName>
    </submittedName>
</protein>
<accession>A0A182NB64</accession>
<keyword evidence="3" id="KW-1185">Reference proteome</keyword>
<keyword evidence="1" id="KW-1133">Transmembrane helix</keyword>
<evidence type="ECO:0000256" key="1">
    <source>
        <dbReference type="SAM" id="Phobius"/>
    </source>
</evidence>
<feature type="transmembrane region" description="Helical" evidence="1">
    <location>
        <begin position="26"/>
        <end position="45"/>
    </location>
</feature>
<evidence type="ECO:0000313" key="2">
    <source>
        <dbReference type="EnsemblMetazoa" id="ADIR004890-PA"/>
    </source>
</evidence>
<dbReference type="Proteomes" id="UP000075884">
    <property type="component" value="Unassembled WGS sequence"/>
</dbReference>
<feature type="transmembrane region" description="Helical" evidence="1">
    <location>
        <begin position="65"/>
        <end position="83"/>
    </location>
</feature>
<keyword evidence="1" id="KW-0812">Transmembrane</keyword>
<dbReference type="AlphaFoldDB" id="A0A182NB64"/>
<reference evidence="3" key="1">
    <citation type="submission" date="2013-03" db="EMBL/GenBank/DDBJ databases">
        <title>The Genome Sequence of Anopheles dirus WRAIR2.</title>
        <authorList>
            <consortium name="The Broad Institute Genomics Platform"/>
            <person name="Neafsey D.E."/>
            <person name="Walton C."/>
            <person name="Walker B."/>
            <person name="Young S.K."/>
            <person name="Zeng Q."/>
            <person name="Gargeya S."/>
            <person name="Fitzgerald M."/>
            <person name="Haas B."/>
            <person name="Abouelleil A."/>
            <person name="Allen A.W."/>
            <person name="Alvarado L."/>
            <person name="Arachchi H.M."/>
            <person name="Berlin A.M."/>
            <person name="Chapman S.B."/>
            <person name="Gainer-Dewar J."/>
            <person name="Goldberg J."/>
            <person name="Griggs A."/>
            <person name="Gujja S."/>
            <person name="Hansen M."/>
            <person name="Howarth C."/>
            <person name="Imamovic A."/>
            <person name="Ireland A."/>
            <person name="Larimer J."/>
            <person name="McCowan C."/>
            <person name="Murphy C."/>
            <person name="Pearson M."/>
            <person name="Poon T.W."/>
            <person name="Priest M."/>
            <person name="Roberts A."/>
            <person name="Saif S."/>
            <person name="Shea T."/>
            <person name="Sisk P."/>
            <person name="Sykes S."/>
            <person name="Wortman J."/>
            <person name="Nusbaum C."/>
            <person name="Birren B."/>
        </authorList>
    </citation>
    <scope>NUCLEOTIDE SEQUENCE [LARGE SCALE GENOMIC DNA]</scope>
    <source>
        <strain evidence="3">WRAIR2</strain>
    </source>
</reference>
<dbReference type="Pfam" id="PF15883">
    <property type="entry name" value="DUF4736"/>
    <property type="match status" value="1"/>
</dbReference>
<reference evidence="2" key="2">
    <citation type="submission" date="2020-05" db="UniProtKB">
        <authorList>
            <consortium name="EnsemblMetazoa"/>
        </authorList>
    </citation>
    <scope>IDENTIFICATION</scope>
    <source>
        <strain evidence="2">WRAIR2</strain>
    </source>
</reference>
<organism evidence="2 3">
    <name type="scientific">Anopheles dirus</name>
    <dbReference type="NCBI Taxonomy" id="7168"/>
    <lineage>
        <taxon>Eukaryota</taxon>
        <taxon>Metazoa</taxon>
        <taxon>Ecdysozoa</taxon>
        <taxon>Arthropoda</taxon>
        <taxon>Hexapoda</taxon>
        <taxon>Insecta</taxon>
        <taxon>Pterygota</taxon>
        <taxon>Neoptera</taxon>
        <taxon>Endopterygota</taxon>
        <taxon>Diptera</taxon>
        <taxon>Nematocera</taxon>
        <taxon>Culicoidea</taxon>
        <taxon>Culicidae</taxon>
        <taxon>Anophelinae</taxon>
        <taxon>Anopheles</taxon>
    </lineage>
</organism>